<proteinExistence type="predicted"/>
<name>A0ABW8Y288_9FLAO</name>
<dbReference type="SUPFAM" id="SSF74653">
    <property type="entry name" value="TolA/TonB C-terminal domain"/>
    <property type="match status" value="1"/>
</dbReference>
<gene>
    <name evidence="1" type="ORF">ABS765_09195</name>
</gene>
<reference evidence="1 2" key="1">
    <citation type="submission" date="2024-06" db="EMBL/GenBank/DDBJ databases">
        <authorList>
            <person name="Kaempfer P."/>
            <person name="Viver T."/>
        </authorList>
    </citation>
    <scope>NUCLEOTIDE SEQUENCE [LARGE SCALE GENOMIC DNA]</scope>
    <source>
        <strain evidence="1 2">ST-37</strain>
    </source>
</reference>
<organism evidence="1 2">
    <name type="scientific">Chryseobacterium terrae</name>
    <dbReference type="NCBI Taxonomy" id="3163299"/>
    <lineage>
        <taxon>Bacteria</taxon>
        <taxon>Pseudomonadati</taxon>
        <taxon>Bacteroidota</taxon>
        <taxon>Flavobacteriia</taxon>
        <taxon>Flavobacteriales</taxon>
        <taxon>Weeksellaceae</taxon>
        <taxon>Chryseobacterium group</taxon>
        <taxon>Chryseobacterium</taxon>
    </lineage>
</organism>
<dbReference type="Proteomes" id="UP001629058">
    <property type="component" value="Unassembled WGS sequence"/>
</dbReference>
<evidence type="ECO:0000313" key="2">
    <source>
        <dbReference type="Proteomes" id="UP001629058"/>
    </source>
</evidence>
<evidence type="ECO:0008006" key="3">
    <source>
        <dbReference type="Google" id="ProtNLM"/>
    </source>
</evidence>
<comment type="caution">
    <text evidence="1">The sequence shown here is derived from an EMBL/GenBank/DDBJ whole genome shotgun (WGS) entry which is preliminary data.</text>
</comment>
<dbReference type="Gene3D" id="3.30.1150.10">
    <property type="match status" value="1"/>
</dbReference>
<keyword evidence="2" id="KW-1185">Reference proteome</keyword>
<dbReference type="RefSeq" id="WP_408089804.1">
    <property type="nucleotide sequence ID" value="NZ_JBELPY010000004.1"/>
</dbReference>
<sequence length="246" mass="29150">MYKYFDDDKKVLPTCIFISQFRSQILDEYPKNQDFYEGGLVGFYKEAHDFLVKSNAKECDKNEIYQPRIIITKEKVVKIIQDSDPENISKNKCAYDLSMELLKNLEKWKSAEVKGLQFGAITEFIIYPKDLLSNYREGYIAENLVTFTQYPGGSKAFKKDFHDEFMSLFTDYHINGIINLEFYVDKEGRIANPRIFPEIRNQKFNKDFLRTLSRLKKIWKPSLYSNIPIKQKIVYPMNFSTTFYEK</sequence>
<protein>
    <recommendedName>
        <fullName evidence="3">TonB protein C-terminal</fullName>
    </recommendedName>
</protein>
<dbReference type="EMBL" id="JBELPY010000004">
    <property type="protein sequence ID" value="MFL9834204.1"/>
    <property type="molecule type" value="Genomic_DNA"/>
</dbReference>
<accession>A0ABW8Y288</accession>
<evidence type="ECO:0000313" key="1">
    <source>
        <dbReference type="EMBL" id="MFL9834204.1"/>
    </source>
</evidence>